<keyword evidence="2" id="KW-0378">Hydrolase</keyword>
<dbReference type="InterPro" id="IPR050563">
    <property type="entry name" value="4-hydroxybenzoyl-CoA_TE"/>
</dbReference>
<dbReference type="Proteomes" id="UP001155604">
    <property type="component" value="Unassembled WGS sequence"/>
</dbReference>
<comment type="caution">
    <text evidence="3">The sequence shown here is derived from an EMBL/GenBank/DDBJ whole genome shotgun (WGS) entry which is preliminary data.</text>
</comment>
<dbReference type="InterPro" id="IPR029069">
    <property type="entry name" value="HotDog_dom_sf"/>
</dbReference>
<dbReference type="CDD" id="cd00586">
    <property type="entry name" value="4HBT"/>
    <property type="match status" value="1"/>
</dbReference>
<dbReference type="PANTHER" id="PTHR31793">
    <property type="entry name" value="4-HYDROXYBENZOYL-COA THIOESTERASE FAMILY MEMBER"/>
    <property type="match status" value="1"/>
</dbReference>
<dbReference type="Pfam" id="PF13279">
    <property type="entry name" value="4HBT_2"/>
    <property type="match status" value="1"/>
</dbReference>
<evidence type="ECO:0000313" key="4">
    <source>
        <dbReference type="Proteomes" id="UP001155604"/>
    </source>
</evidence>
<evidence type="ECO:0000256" key="1">
    <source>
        <dbReference type="ARBA" id="ARBA00005953"/>
    </source>
</evidence>
<protein>
    <submittedName>
        <fullName evidence="3">Acyl-CoA thioesterase</fullName>
    </submittedName>
</protein>
<sequence>MSATEYCLDIQPRFTETDGLGHINNTVIPVWCEAARTPIFEIFNPELDLHQWNLIVAGFTVAFIAPTYYGKNVTVKTYVSRIGNSSFELTQTCWQAGSKTAEVKTTLVHYDYSCEKSRPIPEDIREILAGLNGETASI</sequence>
<dbReference type="GO" id="GO:0047617">
    <property type="term" value="F:fatty acyl-CoA hydrolase activity"/>
    <property type="evidence" value="ECO:0007669"/>
    <property type="project" value="TreeGrafter"/>
</dbReference>
<accession>A0A9X2WTE6</accession>
<keyword evidence="4" id="KW-1185">Reference proteome</keyword>
<name>A0A9X2WTE6_9GAMM</name>
<comment type="similarity">
    <text evidence="1">Belongs to the 4-hydroxybenzoyl-CoA thioesterase family.</text>
</comment>
<dbReference type="AlphaFoldDB" id="A0A9X2WTE6"/>
<organism evidence="3 4">
    <name type="scientific">Shewanella septentrionalis</name>
    <dbReference type="NCBI Taxonomy" id="2952223"/>
    <lineage>
        <taxon>Bacteria</taxon>
        <taxon>Pseudomonadati</taxon>
        <taxon>Pseudomonadota</taxon>
        <taxon>Gammaproteobacteria</taxon>
        <taxon>Alteromonadales</taxon>
        <taxon>Shewanellaceae</taxon>
        <taxon>Shewanella</taxon>
    </lineage>
</organism>
<proteinExistence type="inferred from homology"/>
<gene>
    <name evidence="3" type="ORF">NE536_05195</name>
</gene>
<dbReference type="RefSeq" id="WP_261272011.1">
    <property type="nucleotide sequence ID" value="NZ_JAMTCC010000006.1"/>
</dbReference>
<dbReference type="EMBL" id="JAMTCC010000006">
    <property type="protein sequence ID" value="MCT7944757.1"/>
    <property type="molecule type" value="Genomic_DNA"/>
</dbReference>
<dbReference type="Gene3D" id="3.10.129.10">
    <property type="entry name" value="Hotdog Thioesterase"/>
    <property type="match status" value="1"/>
</dbReference>
<evidence type="ECO:0000313" key="3">
    <source>
        <dbReference type="EMBL" id="MCT7944757.1"/>
    </source>
</evidence>
<reference evidence="3" key="1">
    <citation type="journal article" date="2023" name="Int. J. Syst. Evol. Microbiol.">
        <title>&lt;i&gt;Shewanella septentrionalis&lt;/i&gt; sp. nov. and &lt;i&gt;Shewanella holmiensis&lt;/i&gt; sp. nov., isolated from Baltic Sea water and sediments.</title>
        <authorList>
            <person name="Martin-Rodriguez A.J."/>
            <person name="Thorell K."/>
            <person name="Joffre E."/>
            <person name="Jensie-Markopoulos S."/>
            <person name="Moore E.R.B."/>
            <person name="Sjoling A."/>
        </authorList>
    </citation>
    <scope>NUCLEOTIDE SEQUENCE</scope>
    <source>
        <strain evidence="3">SP1W3</strain>
    </source>
</reference>
<evidence type="ECO:0000256" key="2">
    <source>
        <dbReference type="ARBA" id="ARBA00022801"/>
    </source>
</evidence>
<dbReference type="SUPFAM" id="SSF54637">
    <property type="entry name" value="Thioesterase/thiol ester dehydrase-isomerase"/>
    <property type="match status" value="1"/>
</dbReference>
<dbReference type="PANTHER" id="PTHR31793:SF27">
    <property type="entry name" value="NOVEL THIOESTERASE SUPERFAMILY DOMAIN AND SAPOSIN A-TYPE DOMAIN CONTAINING PROTEIN (0610012H03RIK)"/>
    <property type="match status" value="1"/>
</dbReference>